<dbReference type="Proteomes" id="UP000812277">
    <property type="component" value="Unassembled WGS sequence"/>
</dbReference>
<evidence type="ECO:0000256" key="6">
    <source>
        <dbReference type="ARBA" id="ARBA00023136"/>
    </source>
</evidence>
<evidence type="ECO:0000256" key="2">
    <source>
        <dbReference type="ARBA" id="ARBA00008821"/>
    </source>
</evidence>
<evidence type="ECO:0000313" key="8">
    <source>
        <dbReference type="EMBL" id="MBW7476097.1"/>
    </source>
</evidence>
<keyword evidence="9" id="KW-1185">Reference proteome</keyword>
<gene>
    <name evidence="8" type="ORF">K0T92_15230</name>
</gene>
<reference evidence="8 9" key="1">
    <citation type="submission" date="2021-07" db="EMBL/GenBank/DDBJ databases">
        <title>Paenibacillus radiodurans sp. nov., isolated from the southeastern edge of Tengger Desert.</title>
        <authorList>
            <person name="Zhang G."/>
        </authorList>
    </citation>
    <scope>NUCLEOTIDE SEQUENCE [LARGE SCALE GENOMIC DNA]</scope>
    <source>
        <strain evidence="8 9">DT7-4</strain>
    </source>
</reference>
<feature type="transmembrane region" description="Helical" evidence="7">
    <location>
        <begin position="50"/>
        <end position="69"/>
    </location>
</feature>
<evidence type="ECO:0000256" key="7">
    <source>
        <dbReference type="SAM" id="Phobius"/>
    </source>
</evidence>
<proteinExistence type="inferred from homology"/>
<dbReference type="InterPro" id="IPR006043">
    <property type="entry name" value="NCS2"/>
</dbReference>
<dbReference type="NCBIfam" id="NF008502">
    <property type="entry name" value="PRK11412.1"/>
    <property type="match status" value="1"/>
</dbReference>
<evidence type="ECO:0000256" key="1">
    <source>
        <dbReference type="ARBA" id="ARBA00004141"/>
    </source>
</evidence>
<dbReference type="PANTHER" id="PTHR42810">
    <property type="entry name" value="PURINE PERMEASE C1399.01C-RELATED"/>
    <property type="match status" value="1"/>
</dbReference>
<keyword evidence="6 7" id="KW-0472">Membrane</keyword>
<comment type="similarity">
    <text evidence="2">Belongs to the nucleobase:cation symporter-2 (NCS2) (TC 2.A.40) family.</text>
</comment>
<sequence length="429" mass="45721">MLKQHPVTLTLAGAQWFFYIFTNTIVVPLSLGHAFHLGPDEIAGVLQRSFILTGALCILQALFGHRYAVMDGLSGVWWSLTLNLCASAEAVGLSLSEVGGGLAAGFILSSVSMMVLGYWGFGHVLQRIFTPTVKGVFLFLLSVQLSLTFFKGMLGLDGNGRIDWPVTLLSIGIACLVALLGLKGRGMLGNYSVLIGIVAGWIAYSSIFPAHASVQEGGGALLSLFPWGAPHVEIGIILTAFFVGIINMTNTITCLSTVEKLYGKETTDGQYKRSFLLTGLFSVGAAVSGLIPFGLFTSSIGFLESTRILRRAAFVIGAAMIVAIGMIPPMMAFFSTLPPSVGYAVLFIAYLQMFGTSLRAFQGMVLNTRTVYRIALPVLLGIGIMNVPPQAFAGLPLYIGPIVSNGLVMGGLMSVLLETLVDWSDREGE</sequence>
<organism evidence="8 9">
    <name type="scientific">Paenibacillus oenotherae</name>
    <dbReference type="NCBI Taxonomy" id="1435645"/>
    <lineage>
        <taxon>Bacteria</taxon>
        <taxon>Bacillati</taxon>
        <taxon>Bacillota</taxon>
        <taxon>Bacilli</taxon>
        <taxon>Bacillales</taxon>
        <taxon>Paenibacillaceae</taxon>
        <taxon>Paenibacillus</taxon>
    </lineage>
</organism>
<protein>
    <submittedName>
        <fullName evidence="8">Uracil/xanthine transporter</fullName>
    </submittedName>
</protein>
<feature type="transmembrane region" description="Helical" evidence="7">
    <location>
        <begin position="133"/>
        <end position="150"/>
    </location>
</feature>
<feature type="transmembrane region" description="Helical" evidence="7">
    <location>
        <begin position="275"/>
        <end position="300"/>
    </location>
</feature>
<dbReference type="PANTHER" id="PTHR42810:SF1">
    <property type="entry name" value="PURINE PERMEASE YWDJ-RELATED"/>
    <property type="match status" value="1"/>
</dbReference>
<comment type="caution">
    <text evidence="8">The sequence shown here is derived from an EMBL/GenBank/DDBJ whole genome shotgun (WGS) entry which is preliminary data.</text>
</comment>
<feature type="transmembrane region" description="Helical" evidence="7">
    <location>
        <begin position="162"/>
        <end position="182"/>
    </location>
</feature>
<evidence type="ECO:0000256" key="5">
    <source>
        <dbReference type="ARBA" id="ARBA00022989"/>
    </source>
</evidence>
<feature type="transmembrane region" description="Helical" evidence="7">
    <location>
        <begin position="188"/>
        <end position="208"/>
    </location>
</feature>
<feature type="transmembrane region" description="Helical" evidence="7">
    <location>
        <begin position="16"/>
        <end position="38"/>
    </location>
</feature>
<evidence type="ECO:0000256" key="4">
    <source>
        <dbReference type="ARBA" id="ARBA00022692"/>
    </source>
</evidence>
<evidence type="ECO:0000313" key="9">
    <source>
        <dbReference type="Proteomes" id="UP000812277"/>
    </source>
</evidence>
<keyword evidence="3" id="KW-0813">Transport</keyword>
<keyword evidence="5 7" id="KW-1133">Transmembrane helix</keyword>
<feature type="transmembrane region" description="Helical" evidence="7">
    <location>
        <begin position="102"/>
        <end position="121"/>
    </location>
</feature>
<feature type="transmembrane region" description="Helical" evidence="7">
    <location>
        <begin position="220"/>
        <end position="246"/>
    </location>
</feature>
<accession>A0ABS7D9A7</accession>
<dbReference type="RefSeq" id="WP_219873337.1">
    <property type="nucleotide sequence ID" value="NZ_JAHZIJ010000010.1"/>
</dbReference>
<comment type="subcellular location">
    <subcellularLocation>
        <location evidence="1">Membrane</location>
        <topology evidence="1">Multi-pass membrane protein</topology>
    </subcellularLocation>
</comment>
<dbReference type="Pfam" id="PF00860">
    <property type="entry name" value="Xan_ur_permease"/>
    <property type="match status" value="1"/>
</dbReference>
<keyword evidence="4 7" id="KW-0812">Transmembrane</keyword>
<feature type="transmembrane region" description="Helical" evidence="7">
    <location>
        <begin position="340"/>
        <end position="358"/>
    </location>
</feature>
<dbReference type="NCBIfam" id="NF037981">
    <property type="entry name" value="NCS2_1"/>
    <property type="match status" value="1"/>
</dbReference>
<feature type="transmembrane region" description="Helical" evidence="7">
    <location>
        <begin position="312"/>
        <end position="334"/>
    </location>
</feature>
<dbReference type="EMBL" id="JAHZIJ010000010">
    <property type="protein sequence ID" value="MBW7476097.1"/>
    <property type="molecule type" value="Genomic_DNA"/>
</dbReference>
<name>A0ABS7D9A7_9BACL</name>
<feature type="transmembrane region" description="Helical" evidence="7">
    <location>
        <begin position="395"/>
        <end position="417"/>
    </location>
</feature>
<evidence type="ECO:0000256" key="3">
    <source>
        <dbReference type="ARBA" id="ARBA00022448"/>
    </source>
</evidence>
<feature type="transmembrane region" description="Helical" evidence="7">
    <location>
        <begin position="370"/>
        <end position="389"/>
    </location>
</feature>